<accession>A0A8T5UYS9</accession>
<reference evidence="2" key="1">
    <citation type="journal article" date="2022" name="Microbiol. Resour. Announc.">
        <title>Draft Genome Sequence of a Methanogenic Archaeon from West Spitsbergen Permafrost.</title>
        <authorList>
            <person name="Trubitsyn V."/>
            <person name="Rivkina E."/>
            <person name="Shcherbakova V."/>
        </authorList>
    </citation>
    <scope>NUCLEOTIDE SEQUENCE [LARGE SCALE GENOMIC DNA]</scope>
    <source>
        <strain evidence="2">VT</strain>
    </source>
</reference>
<protein>
    <submittedName>
        <fullName evidence="1">Uncharacterized protein</fullName>
    </submittedName>
</protein>
<gene>
    <name evidence="1" type="ORF">K8N75_01515</name>
</gene>
<dbReference type="EMBL" id="JAIOUQ010000003">
    <property type="protein sequence ID" value="MBZ2164731.1"/>
    <property type="molecule type" value="Genomic_DNA"/>
</dbReference>
<organism evidence="1 2">
    <name type="scientific">Methanobacterium spitsbergense</name>
    <dbReference type="NCBI Taxonomy" id="2874285"/>
    <lineage>
        <taxon>Archaea</taxon>
        <taxon>Methanobacteriati</taxon>
        <taxon>Methanobacteriota</taxon>
        <taxon>Methanomada group</taxon>
        <taxon>Methanobacteria</taxon>
        <taxon>Methanobacteriales</taxon>
        <taxon>Methanobacteriaceae</taxon>
        <taxon>Methanobacterium</taxon>
    </lineage>
</organism>
<comment type="caution">
    <text evidence="1">The sequence shown here is derived from an EMBL/GenBank/DDBJ whole genome shotgun (WGS) entry which is preliminary data.</text>
</comment>
<dbReference type="Proteomes" id="UP000825933">
    <property type="component" value="Unassembled WGS sequence"/>
</dbReference>
<sequence>MLAEDYHKLLVEIIDIDTEISSIADSRRLLVEINEREVILLKLKEGIVKDIRTAEADYIKRKAFLRKKYDMNQKNGITNIIRGSSKSRLIKELKKLESKSNKNIDDLKEIKYIIDDLLLQFNSMREPLNKSIKARFGN</sequence>
<proteinExistence type="predicted"/>
<name>A0A8T5UYS9_9EURY</name>
<dbReference type="AlphaFoldDB" id="A0A8T5UYS9"/>
<dbReference type="RefSeq" id="WP_223790407.1">
    <property type="nucleotide sequence ID" value="NZ_JAIOUQ010000003.1"/>
</dbReference>
<evidence type="ECO:0000313" key="2">
    <source>
        <dbReference type="Proteomes" id="UP000825933"/>
    </source>
</evidence>
<keyword evidence="2" id="KW-1185">Reference proteome</keyword>
<evidence type="ECO:0000313" key="1">
    <source>
        <dbReference type="EMBL" id="MBZ2164731.1"/>
    </source>
</evidence>